<organism evidence="3 4">
    <name type="scientific">Mucor velutinosus</name>
    <dbReference type="NCBI Taxonomy" id="708070"/>
    <lineage>
        <taxon>Eukaryota</taxon>
        <taxon>Fungi</taxon>
        <taxon>Fungi incertae sedis</taxon>
        <taxon>Mucoromycota</taxon>
        <taxon>Mucoromycotina</taxon>
        <taxon>Mucoromycetes</taxon>
        <taxon>Mucorales</taxon>
        <taxon>Mucorineae</taxon>
        <taxon>Mucoraceae</taxon>
        <taxon>Mucor</taxon>
    </lineage>
</organism>
<dbReference type="GO" id="GO:0016491">
    <property type="term" value="F:oxidoreductase activity"/>
    <property type="evidence" value="ECO:0007669"/>
    <property type="project" value="UniProtKB-KW"/>
</dbReference>
<evidence type="ECO:0000313" key="4">
    <source>
        <dbReference type="Proteomes" id="UP001304243"/>
    </source>
</evidence>
<reference evidence="3 4" key="1">
    <citation type="submission" date="2022-11" db="EMBL/GenBank/DDBJ databases">
        <title>Mucor velutinosus strain NIH1002 WGS.</title>
        <authorList>
            <person name="Subramanian P."/>
            <person name="Mullikin J.C."/>
            <person name="Segre J.A."/>
            <person name="Zelazny A.M."/>
        </authorList>
    </citation>
    <scope>NUCLEOTIDE SEQUENCE [LARGE SCALE GENOMIC DNA]</scope>
    <source>
        <strain evidence="3 4">NIH1002</strain>
    </source>
</reference>
<dbReference type="GeneID" id="89950813"/>
<evidence type="ECO:0000259" key="2">
    <source>
        <dbReference type="Pfam" id="PF14661"/>
    </source>
</evidence>
<dbReference type="Pfam" id="PF14661">
    <property type="entry name" value="HAUS6_N"/>
    <property type="match status" value="1"/>
</dbReference>
<dbReference type="EMBL" id="JASEJX010000038">
    <property type="protein sequence ID" value="KAK4509823.1"/>
    <property type="molecule type" value="Genomic_DNA"/>
</dbReference>
<dbReference type="Proteomes" id="UP001304243">
    <property type="component" value="Unassembled WGS sequence"/>
</dbReference>
<comment type="caution">
    <text evidence="3">The sequence shown here is derived from an EMBL/GenBank/DDBJ whole genome shotgun (WGS) entry which is preliminary data.</text>
</comment>
<feature type="region of interest" description="Disordered" evidence="1">
    <location>
        <begin position="182"/>
        <end position="203"/>
    </location>
</feature>
<feature type="compositionally biased region" description="Pro residues" evidence="1">
    <location>
        <begin position="190"/>
        <end position="199"/>
    </location>
</feature>
<dbReference type="InterPro" id="IPR028163">
    <property type="entry name" value="HAUS_6_N"/>
</dbReference>
<protein>
    <submittedName>
        <fullName evidence="3">NADPH-adrenodoxin reductase</fullName>
        <ecNumber evidence="3">1.18.1.6</ecNumber>
    </submittedName>
</protein>
<evidence type="ECO:0000256" key="1">
    <source>
        <dbReference type="SAM" id="MobiDB-lite"/>
    </source>
</evidence>
<keyword evidence="4" id="KW-1185">Reference proteome</keyword>
<dbReference type="AlphaFoldDB" id="A0AAN7D371"/>
<sequence>MPTKKLIGNPALNLIHNLKLLGFDDSKYCKGTFKLNKKLFTDRATNNDKALEYISLFLFRKVDKLRVKNELLPTLANGGWWYFIHKIFKWLQEIRRETDLFKHVPLRESELRTNQGVNLIKVMAAFSTYVIQSTMKHADVGKISTLPKAVIQDSIVQADQSSDLNSEVSSTHVSKATKATEEINAELSSSPPPPPPSPPSQNTIPLELHLIRRFNGHIGSIFRNPHSMLSNPVNHEPAVVEESFTLAPYGQPSSSVSFESLRALEESSTSVPIEQPRIVEETPTTVIPEHSETINESPSTVSVEQPSAVEESCIPAVPNHSDTLSIVSHFTDQPNFTEELYSSVHVEEPGTVATPEVAAEALSLNTATSSSSCPELGTTESQVPNVNVSNTQDLMNLMYYLPGSTEIASPIYIPQLFTPNQQRDVPDITMPYTASTTQNTSSRNIFNQFNYMTESHQLSFSHNPSCYDPGTASVLPPSSCTKRKLEQDDDQDEIVVPCSPPRQRRRVVYDDRDEGATTLTTNEMNLVPPLMSEDFSI</sequence>
<evidence type="ECO:0000313" key="3">
    <source>
        <dbReference type="EMBL" id="KAK4509823.1"/>
    </source>
</evidence>
<accession>A0AAN7D371</accession>
<name>A0AAN7D371_9FUNG</name>
<gene>
    <name evidence="3" type="primary">ARH1</name>
    <name evidence="3" type="ORF">ATC70_007127</name>
</gene>
<proteinExistence type="predicted"/>
<feature type="domain" description="HAUS augmin-like complex subunit 6 N-terminal" evidence="2">
    <location>
        <begin position="14"/>
        <end position="186"/>
    </location>
</feature>
<dbReference type="RefSeq" id="XP_064676489.1">
    <property type="nucleotide sequence ID" value="XM_064826391.1"/>
</dbReference>
<dbReference type="EC" id="1.18.1.6" evidence="3"/>
<keyword evidence="3" id="KW-0560">Oxidoreductase</keyword>